<dbReference type="PANTHER" id="PTHR30531">
    <property type="entry name" value="FLAGELLAR BIOSYNTHETIC PROTEIN FLHB"/>
    <property type="match status" value="1"/>
</dbReference>
<keyword evidence="3" id="KW-1133">Transmembrane helix</keyword>
<sequence>MSETGEDQNDKPYEATRRKLEEARKKGEIVRSQDVVALVALSILILATELMFRGYMTDIVQHIRDFVARSASGRAVLDGVAVFAAVTTWLVPFVLIFFAAPFVLIIVGMVATKQVLFTADKVKPKLNRLSPLSNAKKKFGWSGLFEFAKNFVKFLIFVALLTVFVRDGFELFQILIVRAEHAVLANIYEVALRWLWCTLAAFLVFAVIDVLWQVHDHARKNRMSHKEMKDEHKTEEGDENIRHQRRVKAEEIATNRMLLDVPKASVVITNPTHFAVALQWGGEMDTVPKCVARGTDETARKIREIAIQSGVPLYRDPATARELYAKVKVGTMIEPKHYKAVAIAIGYARRIHAMVKNGQR</sequence>
<keyword evidence="4" id="KW-0966">Cell projection</keyword>
<dbReference type="PRINTS" id="PR00950">
    <property type="entry name" value="TYPE3IMSPROT"/>
</dbReference>
<evidence type="ECO:0000313" key="4">
    <source>
        <dbReference type="EMBL" id="GGB93410.1"/>
    </source>
</evidence>
<dbReference type="InterPro" id="IPR029025">
    <property type="entry name" value="T3SS_substrate_exporter_C"/>
</dbReference>
<keyword evidence="4" id="KW-0969">Cilium</keyword>
<dbReference type="Gene3D" id="3.40.1690.10">
    <property type="entry name" value="secretion proteins EscU"/>
    <property type="match status" value="1"/>
</dbReference>
<protein>
    <submittedName>
        <fullName evidence="4">Flagellar biosynthesis protein FlhB</fullName>
    </submittedName>
</protein>
<dbReference type="SUPFAM" id="SSF160544">
    <property type="entry name" value="EscU C-terminal domain-like"/>
    <property type="match status" value="1"/>
</dbReference>
<feature type="transmembrane region" description="Helical" evidence="3">
    <location>
        <begin position="193"/>
        <end position="212"/>
    </location>
</feature>
<reference evidence="5" key="1">
    <citation type="journal article" date="2019" name="Int. J. Syst. Evol. Microbiol.">
        <title>The Global Catalogue of Microorganisms (GCM) 10K type strain sequencing project: providing services to taxonomists for standard genome sequencing and annotation.</title>
        <authorList>
            <consortium name="The Broad Institute Genomics Platform"/>
            <consortium name="The Broad Institute Genome Sequencing Center for Infectious Disease"/>
            <person name="Wu L."/>
            <person name="Ma J."/>
        </authorList>
    </citation>
    <scope>NUCLEOTIDE SEQUENCE [LARGE SCALE GENOMIC DNA]</scope>
    <source>
        <strain evidence="5">CGMCC 1.12478</strain>
    </source>
</reference>
<keyword evidence="3" id="KW-0812">Transmembrane</keyword>
<gene>
    <name evidence="4" type="primary">fhlB</name>
    <name evidence="4" type="ORF">GCM10011363_07540</name>
</gene>
<feature type="transmembrane region" description="Helical" evidence="3">
    <location>
        <begin position="35"/>
        <end position="55"/>
    </location>
</feature>
<evidence type="ECO:0000256" key="2">
    <source>
        <dbReference type="SAM" id="MobiDB-lite"/>
    </source>
</evidence>
<dbReference type="Proteomes" id="UP000645462">
    <property type="component" value="Unassembled WGS sequence"/>
</dbReference>
<evidence type="ECO:0000256" key="3">
    <source>
        <dbReference type="SAM" id="Phobius"/>
    </source>
</evidence>
<comment type="caution">
    <text evidence="4">The sequence shown here is derived from an EMBL/GenBank/DDBJ whole genome shotgun (WGS) entry which is preliminary data.</text>
</comment>
<feature type="region of interest" description="Disordered" evidence="2">
    <location>
        <begin position="222"/>
        <end position="242"/>
    </location>
</feature>
<keyword evidence="4" id="KW-0282">Flagellum</keyword>
<name>A0ABQ1KEE5_9RHOB</name>
<proteinExistence type="inferred from homology"/>
<accession>A0ABQ1KEE5</accession>
<dbReference type="EMBL" id="BMFC01000001">
    <property type="protein sequence ID" value="GGB93410.1"/>
    <property type="molecule type" value="Genomic_DNA"/>
</dbReference>
<organism evidence="4 5">
    <name type="scientific">Marivita lacus</name>
    <dbReference type="NCBI Taxonomy" id="1323742"/>
    <lineage>
        <taxon>Bacteria</taxon>
        <taxon>Pseudomonadati</taxon>
        <taxon>Pseudomonadota</taxon>
        <taxon>Alphaproteobacteria</taxon>
        <taxon>Rhodobacterales</taxon>
        <taxon>Roseobacteraceae</taxon>
        <taxon>Marivita</taxon>
    </lineage>
</organism>
<evidence type="ECO:0000313" key="5">
    <source>
        <dbReference type="Proteomes" id="UP000645462"/>
    </source>
</evidence>
<keyword evidence="3" id="KW-0472">Membrane</keyword>
<evidence type="ECO:0000256" key="1">
    <source>
        <dbReference type="ARBA" id="ARBA00010690"/>
    </source>
</evidence>
<keyword evidence="5" id="KW-1185">Reference proteome</keyword>
<dbReference type="InterPro" id="IPR006135">
    <property type="entry name" value="T3SS_substrate_exporter"/>
</dbReference>
<comment type="similarity">
    <text evidence="1">Belongs to the type III secretion exporter family.</text>
</comment>
<dbReference type="PANTHER" id="PTHR30531:SF12">
    <property type="entry name" value="FLAGELLAR BIOSYNTHETIC PROTEIN FLHB"/>
    <property type="match status" value="1"/>
</dbReference>
<feature type="compositionally biased region" description="Basic and acidic residues" evidence="2">
    <location>
        <begin position="224"/>
        <end position="242"/>
    </location>
</feature>
<dbReference type="Pfam" id="PF01312">
    <property type="entry name" value="Bac_export_2"/>
    <property type="match status" value="1"/>
</dbReference>
<dbReference type="RefSeq" id="WP_188480602.1">
    <property type="nucleotide sequence ID" value="NZ_BMFC01000001.1"/>
</dbReference>